<gene>
    <name evidence="2" type="ORF">SAMN05216290_2139</name>
</gene>
<evidence type="ECO:0000313" key="2">
    <source>
        <dbReference type="EMBL" id="SEW23704.1"/>
    </source>
</evidence>
<feature type="chain" id="PRO_5011652211" description="DUF4168 domain-containing protein" evidence="1">
    <location>
        <begin position="26"/>
        <end position="153"/>
    </location>
</feature>
<evidence type="ECO:0000313" key="3">
    <source>
        <dbReference type="Proteomes" id="UP000199437"/>
    </source>
</evidence>
<accession>A0A1I0Q9L4</accession>
<proteinExistence type="predicted"/>
<dbReference type="RefSeq" id="WP_090258572.1">
    <property type="nucleotide sequence ID" value="NZ_FOIR01000002.1"/>
</dbReference>
<dbReference type="GeneID" id="99986845"/>
<organism evidence="2 3">
    <name type="scientific">Roseivirga pacifica</name>
    <dbReference type="NCBI Taxonomy" id="1267423"/>
    <lineage>
        <taxon>Bacteria</taxon>
        <taxon>Pseudomonadati</taxon>
        <taxon>Bacteroidota</taxon>
        <taxon>Cytophagia</taxon>
        <taxon>Cytophagales</taxon>
        <taxon>Roseivirgaceae</taxon>
        <taxon>Roseivirga</taxon>
    </lineage>
</organism>
<reference evidence="3" key="1">
    <citation type="submission" date="2016-10" db="EMBL/GenBank/DDBJ databases">
        <authorList>
            <person name="Varghese N."/>
            <person name="Submissions S."/>
        </authorList>
    </citation>
    <scope>NUCLEOTIDE SEQUENCE [LARGE SCALE GENOMIC DNA]</scope>
    <source>
        <strain evidence="3">CGMCC 1.12402</strain>
    </source>
</reference>
<dbReference type="Proteomes" id="UP000199437">
    <property type="component" value="Unassembled WGS sequence"/>
</dbReference>
<feature type="signal peptide" evidence="1">
    <location>
        <begin position="1"/>
        <end position="25"/>
    </location>
</feature>
<protein>
    <recommendedName>
        <fullName evidence="4">DUF4168 domain-containing protein</fullName>
    </recommendedName>
</protein>
<evidence type="ECO:0008006" key="4">
    <source>
        <dbReference type="Google" id="ProtNLM"/>
    </source>
</evidence>
<dbReference type="STRING" id="1267423.SAMN05216290_2139"/>
<sequence length="153" mass="16450">MMKKLSKVVLAFLMLGFVSINGLSAQDLTDEDFKDYAIILLAQKSITDKISPYVNELIEKQDGIDGNRYAELDAAAGGDVAKLPADATDFEKQFYGIVQKQVNKKKKAAQTVVSQLATHGIGAKKYNAVKKAYAGGGDAKAKVDGYLAELSAE</sequence>
<dbReference type="OrthoDB" id="980931at2"/>
<dbReference type="EMBL" id="FOIR01000002">
    <property type="protein sequence ID" value="SEW23704.1"/>
    <property type="molecule type" value="Genomic_DNA"/>
</dbReference>
<keyword evidence="1" id="KW-0732">Signal</keyword>
<keyword evidence="3" id="KW-1185">Reference proteome</keyword>
<name>A0A1I0Q9L4_9BACT</name>
<dbReference type="AlphaFoldDB" id="A0A1I0Q9L4"/>
<evidence type="ECO:0000256" key="1">
    <source>
        <dbReference type="SAM" id="SignalP"/>
    </source>
</evidence>